<reference evidence="1 2" key="2">
    <citation type="submission" date="2018-11" db="EMBL/GenBank/DDBJ databases">
        <authorList>
            <consortium name="Pathogen Informatics"/>
        </authorList>
    </citation>
    <scope>NUCLEOTIDE SEQUENCE [LARGE SCALE GENOMIC DNA]</scope>
</reference>
<dbReference type="STRING" id="42155.A0A0R3QKF5"/>
<proteinExistence type="predicted"/>
<dbReference type="EMBL" id="UZAG01015516">
    <property type="protein sequence ID" value="VDO21081.1"/>
    <property type="molecule type" value="Genomic_DNA"/>
</dbReference>
<gene>
    <name evidence="1" type="ORF">BTMF_LOCUS6175</name>
</gene>
<evidence type="ECO:0000313" key="3">
    <source>
        <dbReference type="WBParaSite" id="BTMF_0000809401-mRNA-1"/>
    </source>
</evidence>
<accession>A0A0R3QKF5</accession>
<dbReference type="Proteomes" id="UP000280834">
    <property type="component" value="Unassembled WGS sequence"/>
</dbReference>
<evidence type="ECO:0000313" key="2">
    <source>
        <dbReference type="Proteomes" id="UP000280834"/>
    </source>
</evidence>
<evidence type="ECO:0000313" key="1">
    <source>
        <dbReference type="EMBL" id="VDO21081.1"/>
    </source>
</evidence>
<keyword evidence="2" id="KW-1185">Reference proteome</keyword>
<protein>
    <submittedName>
        <fullName evidence="1 3">Uncharacterized protein</fullName>
    </submittedName>
</protein>
<organism evidence="3">
    <name type="scientific">Brugia timori</name>
    <dbReference type="NCBI Taxonomy" id="42155"/>
    <lineage>
        <taxon>Eukaryota</taxon>
        <taxon>Metazoa</taxon>
        <taxon>Ecdysozoa</taxon>
        <taxon>Nematoda</taxon>
        <taxon>Chromadorea</taxon>
        <taxon>Rhabditida</taxon>
        <taxon>Spirurina</taxon>
        <taxon>Spiruromorpha</taxon>
        <taxon>Filarioidea</taxon>
        <taxon>Onchocercidae</taxon>
        <taxon>Brugia</taxon>
    </lineage>
</organism>
<name>A0A0R3QKF5_9BILA</name>
<reference evidence="3" key="1">
    <citation type="submission" date="2017-02" db="UniProtKB">
        <authorList>
            <consortium name="WormBaseParasite"/>
        </authorList>
    </citation>
    <scope>IDENTIFICATION</scope>
</reference>
<dbReference type="WBParaSite" id="BTMF_0000809401-mRNA-1">
    <property type="protein sequence ID" value="BTMF_0000809401-mRNA-1"/>
    <property type="gene ID" value="BTMF_0000809401"/>
</dbReference>
<sequence length="76" mass="8088">MTDMDYYYYVLDAISQRSMSSISAEETPCLDERMAITSGTENNGGSVSSAVASANESAIPRLSFAYSMTSSGDAHS</sequence>
<dbReference type="AlphaFoldDB" id="A0A0R3QKF5"/>